<dbReference type="InterPro" id="IPR003103">
    <property type="entry name" value="BAG_domain"/>
</dbReference>
<dbReference type="InterPro" id="IPR039773">
    <property type="entry name" value="BAG_chaperone_regulator"/>
</dbReference>
<evidence type="ECO:0000313" key="4">
    <source>
        <dbReference type="Ensembl" id="ENSMMDP00005005854.1"/>
    </source>
</evidence>
<feature type="compositionally biased region" description="Low complexity" evidence="2">
    <location>
        <begin position="313"/>
        <end position="323"/>
    </location>
</feature>
<dbReference type="SUPFAM" id="SSF63491">
    <property type="entry name" value="BAG domain"/>
    <property type="match status" value="1"/>
</dbReference>
<feature type="domain" description="BAG" evidence="3">
    <location>
        <begin position="330"/>
        <end position="407"/>
    </location>
</feature>
<dbReference type="SMART" id="SM00264">
    <property type="entry name" value="BAG"/>
    <property type="match status" value="1"/>
</dbReference>
<dbReference type="Gene3D" id="1.20.58.120">
    <property type="entry name" value="BAG domain"/>
    <property type="match status" value="1"/>
</dbReference>
<dbReference type="GeneID" id="115365620"/>
<reference evidence="4" key="3">
    <citation type="submission" date="2025-09" db="UniProtKB">
        <authorList>
            <consortium name="Ensembl"/>
        </authorList>
    </citation>
    <scope>IDENTIFICATION</scope>
</reference>
<dbReference type="InterPro" id="IPR036533">
    <property type="entry name" value="BAG_dom_sf"/>
</dbReference>
<dbReference type="GeneTree" id="ENSGT00940000158936"/>
<evidence type="ECO:0000256" key="1">
    <source>
        <dbReference type="ARBA" id="ARBA00023186"/>
    </source>
</evidence>
<dbReference type="CTD" id="9530"/>
<name>A0A667WZL1_9TELE</name>
<feature type="region of interest" description="Disordered" evidence="2">
    <location>
        <begin position="1"/>
        <end position="26"/>
    </location>
</feature>
<dbReference type="AlphaFoldDB" id="A0A667WZL1"/>
<dbReference type="GO" id="GO:0051087">
    <property type="term" value="F:protein-folding chaperone binding"/>
    <property type="evidence" value="ECO:0007669"/>
    <property type="project" value="InterPro"/>
</dbReference>
<protein>
    <submittedName>
        <fullName evidence="4">BCL2 associated athanogene 4</fullName>
    </submittedName>
</protein>
<dbReference type="Ensembl" id="ENSMMDT00005006009.1">
    <property type="protein sequence ID" value="ENSMMDP00005005854.1"/>
    <property type="gene ID" value="ENSMMDG00005003278.1"/>
</dbReference>
<dbReference type="OrthoDB" id="8614100at2759"/>
<reference evidence="4" key="2">
    <citation type="submission" date="2025-08" db="UniProtKB">
        <authorList>
            <consortium name="Ensembl"/>
        </authorList>
    </citation>
    <scope>IDENTIFICATION</scope>
</reference>
<dbReference type="FunCoup" id="A0A667WZL1">
    <property type="interactions" value="622"/>
</dbReference>
<dbReference type="PANTHER" id="PTHR12329:SF10">
    <property type="entry name" value="BAG FAMILY MOLECULAR CHAPERONE REGULATOR 4"/>
    <property type="match status" value="1"/>
</dbReference>
<dbReference type="GO" id="GO:0005634">
    <property type="term" value="C:nucleus"/>
    <property type="evidence" value="ECO:0007669"/>
    <property type="project" value="TreeGrafter"/>
</dbReference>
<dbReference type="PROSITE" id="PS51035">
    <property type="entry name" value="BAG"/>
    <property type="match status" value="1"/>
</dbReference>
<evidence type="ECO:0000313" key="5">
    <source>
        <dbReference type="Proteomes" id="UP000472263"/>
    </source>
</evidence>
<sequence>MHHHQMQPNPKSGWPSTYNSENNNVNWNGTMDAPQYPGYPSNYWYPQSHSTGHYASTYPSGSDVQPPYNPQAMPGAYPNGHGVYSPGQGQYSTSNFHPSNPFYCPDPQRPAPCSYPSQGCPAEQSSGGSGQPHSHHQHQHHQYPGPHCQGTPGYPPASYPHYSEGGHAMPPNPPYPTGQSLHPRPQADAWAHSGGYPSSQQQWQPGQQPPQNHYGNPVRPQHPPAWPGTGTGAPPPYQPKDQQHQRAPQVGPKPRPAPSPNPPNGKPADFSSPPHMYNRTGKGGPTEHNSQGEPPPFAQAPAQAPAPAPAPAPGQTQGLAGPQTFSDNPGLAKVQQVMTRVLLLQEDVDEFVGKKTDKSYRCLEELLTKELLELDSVETQGQDNVRQARKEAVQRIQAILDQLEKKAF</sequence>
<dbReference type="PANTHER" id="PTHR12329">
    <property type="entry name" value="BCL2-ASSOCIATED ATHANOGENE"/>
    <property type="match status" value="1"/>
</dbReference>
<feature type="compositionally biased region" description="Pro residues" evidence="2">
    <location>
        <begin position="293"/>
        <end position="312"/>
    </location>
</feature>
<dbReference type="GO" id="GO:0016020">
    <property type="term" value="C:membrane"/>
    <property type="evidence" value="ECO:0007669"/>
    <property type="project" value="TreeGrafter"/>
</dbReference>
<reference evidence="4" key="1">
    <citation type="submission" date="2019-06" db="EMBL/GenBank/DDBJ databases">
        <authorList>
            <consortium name="Wellcome Sanger Institute Data Sharing"/>
        </authorList>
    </citation>
    <scope>NUCLEOTIDE SEQUENCE [LARGE SCALE GENOMIC DNA]</scope>
</reference>
<organism evidence="4 5">
    <name type="scientific">Myripristis murdjan</name>
    <name type="common">pinecone soldierfish</name>
    <dbReference type="NCBI Taxonomy" id="586833"/>
    <lineage>
        <taxon>Eukaryota</taxon>
        <taxon>Metazoa</taxon>
        <taxon>Chordata</taxon>
        <taxon>Craniata</taxon>
        <taxon>Vertebrata</taxon>
        <taxon>Euteleostomi</taxon>
        <taxon>Actinopterygii</taxon>
        <taxon>Neopterygii</taxon>
        <taxon>Teleostei</taxon>
        <taxon>Neoteleostei</taxon>
        <taxon>Acanthomorphata</taxon>
        <taxon>Holocentriformes</taxon>
        <taxon>Holocentridae</taxon>
        <taxon>Myripristis</taxon>
    </lineage>
</organism>
<dbReference type="Pfam" id="PF02179">
    <property type="entry name" value="BAG"/>
    <property type="match status" value="1"/>
</dbReference>
<dbReference type="GO" id="GO:0005829">
    <property type="term" value="C:cytosol"/>
    <property type="evidence" value="ECO:0007669"/>
    <property type="project" value="TreeGrafter"/>
</dbReference>
<dbReference type="Proteomes" id="UP000472263">
    <property type="component" value="Chromosome 9"/>
</dbReference>
<gene>
    <name evidence="4" type="primary">BAG4</name>
    <name evidence="4" type="synonym">bag4</name>
</gene>
<evidence type="ECO:0000256" key="2">
    <source>
        <dbReference type="SAM" id="MobiDB-lite"/>
    </source>
</evidence>
<dbReference type="GO" id="GO:0000774">
    <property type="term" value="F:adenyl-nucleotide exchange factor activity"/>
    <property type="evidence" value="ECO:0007669"/>
    <property type="project" value="TreeGrafter"/>
</dbReference>
<keyword evidence="5" id="KW-1185">Reference proteome</keyword>
<feature type="region of interest" description="Disordered" evidence="2">
    <location>
        <begin position="113"/>
        <end position="330"/>
    </location>
</feature>
<dbReference type="InParanoid" id="A0A667WZL1"/>
<feature type="compositionally biased region" description="Low complexity" evidence="2">
    <location>
        <begin position="193"/>
        <end position="211"/>
    </location>
</feature>
<dbReference type="RefSeq" id="XP_029916566.1">
    <property type="nucleotide sequence ID" value="XM_030060706.1"/>
</dbReference>
<keyword evidence="1" id="KW-0143">Chaperone</keyword>
<accession>A0A667WZL1</accession>
<evidence type="ECO:0000259" key="3">
    <source>
        <dbReference type="PROSITE" id="PS51035"/>
    </source>
</evidence>
<feature type="compositionally biased region" description="Pro residues" evidence="2">
    <location>
        <begin position="251"/>
        <end position="265"/>
    </location>
</feature>
<proteinExistence type="predicted"/>
<dbReference type="GO" id="GO:0050821">
    <property type="term" value="P:protein stabilization"/>
    <property type="evidence" value="ECO:0007669"/>
    <property type="project" value="TreeGrafter"/>
</dbReference>
<feature type="region of interest" description="Disordered" evidence="2">
    <location>
        <begin position="56"/>
        <end position="92"/>
    </location>
</feature>